<evidence type="ECO:0000256" key="1">
    <source>
        <dbReference type="ARBA" id="ARBA00022630"/>
    </source>
</evidence>
<reference evidence="6" key="1">
    <citation type="submission" date="2018-12" db="EMBL/GenBank/DDBJ databases">
        <title>Novel natural products biosynthetic potential of the class Ktedonobacteria.</title>
        <authorList>
            <person name="Zheng Y."/>
            <person name="Saitou A."/>
            <person name="Wang C.M."/>
            <person name="Toyoda A."/>
            <person name="Minakuchi Y."/>
            <person name="Sekiguchi Y."/>
            <person name="Ueda K."/>
            <person name="Takano H."/>
            <person name="Sakai Y."/>
            <person name="Yokota A."/>
            <person name="Yabe S."/>
        </authorList>
    </citation>
    <scope>NUCLEOTIDE SEQUENCE</scope>
    <source>
        <strain evidence="6">COM3</strain>
    </source>
</reference>
<dbReference type="PANTHER" id="PTHR42847">
    <property type="entry name" value="ALKANESULFONATE MONOOXYGENASE"/>
    <property type="match status" value="1"/>
</dbReference>
<evidence type="ECO:0000259" key="5">
    <source>
        <dbReference type="Pfam" id="PF00296"/>
    </source>
</evidence>
<dbReference type="InterPro" id="IPR050172">
    <property type="entry name" value="SsuD_RutA_monooxygenase"/>
</dbReference>
<proteinExistence type="predicted"/>
<evidence type="ECO:0000313" key="6">
    <source>
        <dbReference type="EMBL" id="BBH87645.1"/>
    </source>
</evidence>
<dbReference type="PANTHER" id="PTHR42847:SF4">
    <property type="entry name" value="ALKANESULFONATE MONOOXYGENASE-RELATED"/>
    <property type="match status" value="1"/>
</dbReference>
<evidence type="ECO:0000256" key="3">
    <source>
        <dbReference type="ARBA" id="ARBA00023002"/>
    </source>
</evidence>
<accession>A0A455SN60</accession>
<dbReference type="Pfam" id="PF00296">
    <property type="entry name" value="Bac_luciferase"/>
    <property type="match status" value="1"/>
</dbReference>
<dbReference type="GO" id="GO:0008726">
    <property type="term" value="F:alkanesulfonate monooxygenase activity"/>
    <property type="evidence" value="ECO:0007669"/>
    <property type="project" value="TreeGrafter"/>
</dbReference>
<organism evidence="6">
    <name type="scientific">Thermosporothrix sp. COM3</name>
    <dbReference type="NCBI Taxonomy" id="2490863"/>
    <lineage>
        <taxon>Bacteria</taxon>
        <taxon>Bacillati</taxon>
        <taxon>Chloroflexota</taxon>
        <taxon>Ktedonobacteria</taxon>
        <taxon>Ktedonobacterales</taxon>
        <taxon>Thermosporotrichaceae</taxon>
        <taxon>Thermosporothrix</taxon>
    </lineage>
</organism>
<keyword evidence="2" id="KW-0288">FMN</keyword>
<evidence type="ECO:0000256" key="2">
    <source>
        <dbReference type="ARBA" id="ARBA00022643"/>
    </source>
</evidence>
<feature type="domain" description="Luciferase-like" evidence="5">
    <location>
        <begin position="17"/>
        <end position="259"/>
    </location>
</feature>
<name>A0A455SN60_9CHLR</name>
<dbReference type="InterPro" id="IPR011251">
    <property type="entry name" value="Luciferase-like_dom"/>
</dbReference>
<keyword evidence="4" id="KW-0503">Monooxygenase</keyword>
<sequence length="301" mass="34297">MGILSKFLFYKEEIEDMQFGIVFPNFGKYSDVRVLAELAREAEQAGWDGVFLNDTIQMQGFEGLPANDPWMAMTAMALSTKRVKLGPWVTAPTRRRPWKMAREATTLDHLSGGRLILGIGSGDEHDRGFELFGEEMDSRKRGRLLDESLAIFEGLWSGKPFSFDGEFYHIKEVTLLPASLQQPRIPIWIGWLWPRKKPLARAARFDGATPFAVNPDGSYRTIMPDEVRQMKQLLEERRVASTPFDIVINLPLFQMHDEKGQELLRAYAAEGTTWGLQYVMEPDPEVTRATLRQGPPVPKEH</sequence>
<keyword evidence="3" id="KW-0560">Oxidoreductase</keyword>
<dbReference type="GO" id="GO:0046306">
    <property type="term" value="P:alkanesulfonate catabolic process"/>
    <property type="evidence" value="ECO:0007669"/>
    <property type="project" value="TreeGrafter"/>
</dbReference>
<evidence type="ECO:0000256" key="4">
    <source>
        <dbReference type="ARBA" id="ARBA00023033"/>
    </source>
</evidence>
<dbReference type="EMBL" id="AP019376">
    <property type="protein sequence ID" value="BBH87645.1"/>
    <property type="molecule type" value="Genomic_DNA"/>
</dbReference>
<dbReference type="Gene3D" id="3.20.20.30">
    <property type="entry name" value="Luciferase-like domain"/>
    <property type="match status" value="1"/>
</dbReference>
<dbReference type="SUPFAM" id="SSF51679">
    <property type="entry name" value="Bacterial luciferase-like"/>
    <property type="match status" value="1"/>
</dbReference>
<gene>
    <name evidence="6" type="ORF">KTC_23960</name>
</gene>
<dbReference type="InterPro" id="IPR036661">
    <property type="entry name" value="Luciferase-like_sf"/>
</dbReference>
<protein>
    <submittedName>
        <fullName evidence="6">Luciferase-like protein</fullName>
    </submittedName>
</protein>
<dbReference type="AlphaFoldDB" id="A0A455SN60"/>
<keyword evidence="1" id="KW-0285">Flavoprotein</keyword>